<keyword evidence="3" id="KW-1185">Reference proteome</keyword>
<dbReference type="EMBL" id="CATNWA010018641">
    <property type="protein sequence ID" value="CAI9608627.1"/>
    <property type="molecule type" value="Genomic_DNA"/>
</dbReference>
<reference evidence="2" key="1">
    <citation type="submission" date="2023-05" db="EMBL/GenBank/DDBJ databases">
        <authorList>
            <person name="Stuckert A."/>
        </authorList>
    </citation>
    <scope>NUCLEOTIDE SEQUENCE</scope>
</reference>
<feature type="region of interest" description="Disordered" evidence="1">
    <location>
        <begin position="23"/>
        <end position="56"/>
    </location>
</feature>
<gene>
    <name evidence="2" type="ORF">SPARVUS_LOCUS14132047</name>
</gene>
<accession>A0ABN9GIF5</accession>
<comment type="caution">
    <text evidence="2">The sequence shown here is derived from an EMBL/GenBank/DDBJ whole genome shotgun (WGS) entry which is preliminary data.</text>
</comment>
<evidence type="ECO:0000313" key="3">
    <source>
        <dbReference type="Proteomes" id="UP001162483"/>
    </source>
</evidence>
<name>A0ABN9GIF5_9NEOB</name>
<protein>
    <submittedName>
        <fullName evidence="2">Uncharacterized protein</fullName>
    </submittedName>
</protein>
<dbReference type="Proteomes" id="UP001162483">
    <property type="component" value="Unassembled WGS sequence"/>
</dbReference>
<organism evidence="2 3">
    <name type="scientific">Staurois parvus</name>
    <dbReference type="NCBI Taxonomy" id="386267"/>
    <lineage>
        <taxon>Eukaryota</taxon>
        <taxon>Metazoa</taxon>
        <taxon>Chordata</taxon>
        <taxon>Craniata</taxon>
        <taxon>Vertebrata</taxon>
        <taxon>Euteleostomi</taxon>
        <taxon>Amphibia</taxon>
        <taxon>Batrachia</taxon>
        <taxon>Anura</taxon>
        <taxon>Neobatrachia</taxon>
        <taxon>Ranoidea</taxon>
        <taxon>Ranidae</taxon>
        <taxon>Staurois</taxon>
    </lineage>
</organism>
<proteinExistence type="predicted"/>
<evidence type="ECO:0000256" key="1">
    <source>
        <dbReference type="SAM" id="MobiDB-lite"/>
    </source>
</evidence>
<sequence>MVSLPLAVPTKWCSVQGRTDNSWGPRAIGDHGAPVSFPNLKKPMKRVPGASHGAPY</sequence>
<evidence type="ECO:0000313" key="2">
    <source>
        <dbReference type="EMBL" id="CAI9608627.1"/>
    </source>
</evidence>